<accession>X1HSI7</accession>
<dbReference type="EMBL" id="BARU01016281">
    <property type="protein sequence ID" value="GAH60000.1"/>
    <property type="molecule type" value="Genomic_DNA"/>
</dbReference>
<reference evidence="1" key="1">
    <citation type="journal article" date="2014" name="Front. Microbiol.">
        <title>High frequency of phylogenetically diverse reductive dehalogenase-homologous genes in deep subseafloor sedimentary metagenomes.</title>
        <authorList>
            <person name="Kawai M."/>
            <person name="Futagami T."/>
            <person name="Toyoda A."/>
            <person name="Takaki Y."/>
            <person name="Nishi S."/>
            <person name="Hori S."/>
            <person name="Arai W."/>
            <person name="Tsubouchi T."/>
            <person name="Morono Y."/>
            <person name="Uchiyama I."/>
            <person name="Ito T."/>
            <person name="Fujiyama A."/>
            <person name="Inagaki F."/>
            <person name="Takami H."/>
        </authorList>
    </citation>
    <scope>NUCLEOTIDE SEQUENCE</scope>
    <source>
        <strain evidence="1">Expedition CK06-06</strain>
    </source>
</reference>
<sequence length="34" mass="3773">NYLNEIDHRAVAPSPEAVARLNELGGQMPERPLD</sequence>
<feature type="non-terminal residue" evidence="1">
    <location>
        <position position="1"/>
    </location>
</feature>
<proteinExistence type="predicted"/>
<evidence type="ECO:0000313" key="1">
    <source>
        <dbReference type="EMBL" id="GAH60000.1"/>
    </source>
</evidence>
<comment type="caution">
    <text evidence="1">The sequence shown here is derived from an EMBL/GenBank/DDBJ whole genome shotgun (WGS) entry which is preliminary data.</text>
</comment>
<feature type="non-terminal residue" evidence="1">
    <location>
        <position position="34"/>
    </location>
</feature>
<dbReference type="AlphaFoldDB" id="X1HSI7"/>
<organism evidence="1">
    <name type="scientific">marine sediment metagenome</name>
    <dbReference type="NCBI Taxonomy" id="412755"/>
    <lineage>
        <taxon>unclassified sequences</taxon>
        <taxon>metagenomes</taxon>
        <taxon>ecological metagenomes</taxon>
    </lineage>
</organism>
<name>X1HSI7_9ZZZZ</name>
<protein>
    <submittedName>
        <fullName evidence="1">Uncharacterized protein</fullName>
    </submittedName>
</protein>
<gene>
    <name evidence="1" type="ORF">S03H2_27280</name>
</gene>